<protein>
    <submittedName>
        <fullName evidence="2">Probable lysine-specific demethylase 4B</fullName>
    </submittedName>
</protein>
<proteinExistence type="predicted"/>
<gene>
    <name evidence="2" type="primary">LOC112691606</name>
</gene>
<dbReference type="Proteomes" id="UP000694846">
    <property type="component" value="Unplaced"/>
</dbReference>
<dbReference type="OrthoDB" id="9547406at2759"/>
<sequence length="155" mass="17552">MSDPPKIMVFRFTIKEFINFPSYIQFMELNSAHHAGLGNVRKQGIYTITSSKKRSISVSDFKALIKSSSDNQAPDAFDYNKVERKYWKSKNFGTTIYGADVMGSIMNVDLNVSLLLRHSTEPHPYLQTIISSPLTLCPVFKLSLLTFSNHISLLL</sequence>
<dbReference type="RefSeq" id="XP_025421703.1">
    <property type="nucleotide sequence ID" value="XM_025565918.1"/>
</dbReference>
<keyword evidence="1" id="KW-1185">Reference proteome</keyword>
<evidence type="ECO:0000313" key="2">
    <source>
        <dbReference type="RefSeq" id="XP_025421703.1"/>
    </source>
</evidence>
<dbReference type="Gene3D" id="2.60.120.650">
    <property type="entry name" value="Cupin"/>
    <property type="match status" value="1"/>
</dbReference>
<dbReference type="AlphaFoldDB" id="A0A8B8GFH4"/>
<evidence type="ECO:0000313" key="1">
    <source>
        <dbReference type="Proteomes" id="UP000694846"/>
    </source>
</evidence>
<dbReference type="GeneID" id="112691606"/>
<organism evidence="1 2">
    <name type="scientific">Sipha flava</name>
    <name type="common">yellow sugarcane aphid</name>
    <dbReference type="NCBI Taxonomy" id="143950"/>
    <lineage>
        <taxon>Eukaryota</taxon>
        <taxon>Metazoa</taxon>
        <taxon>Ecdysozoa</taxon>
        <taxon>Arthropoda</taxon>
        <taxon>Hexapoda</taxon>
        <taxon>Insecta</taxon>
        <taxon>Pterygota</taxon>
        <taxon>Neoptera</taxon>
        <taxon>Paraneoptera</taxon>
        <taxon>Hemiptera</taxon>
        <taxon>Sternorrhyncha</taxon>
        <taxon>Aphidomorpha</taxon>
        <taxon>Aphidoidea</taxon>
        <taxon>Aphididae</taxon>
        <taxon>Sipha</taxon>
    </lineage>
</organism>
<name>A0A8B8GFH4_9HEMI</name>
<reference evidence="2" key="1">
    <citation type="submission" date="2025-08" db="UniProtKB">
        <authorList>
            <consortium name="RefSeq"/>
        </authorList>
    </citation>
    <scope>IDENTIFICATION</scope>
    <source>
        <tissue evidence="2">Whole body</tissue>
    </source>
</reference>
<accession>A0A8B8GFH4</accession>